<evidence type="ECO:0000313" key="3">
    <source>
        <dbReference type="EMBL" id="MCL1630275.1"/>
    </source>
</evidence>
<keyword evidence="4" id="KW-1185">Reference proteome</keyword>
<accession>A0ABT0M5Z5</accession>
<dbReference type="Proteomes" id="UP001202550">
    <property type="component" value="Unassembled WGS sequence"/>
</dbReference>
<protein>
    <submittedName>
        <fullName evidence="3">Leucine-rich repeat domain-containing protein</fullName>
    </submittedName>
</protein>
<gene>
    <name evidence="3" type="ORF">M3N55_16295</name>
</gene>
<name>A0ABT0M5Z5_9RHOB</name>
<dbReference type="SUPFAM" id="SSF52075">
    <property type="entry name" value="Outer arm dynein light chain 1"/>
    <property type="match status" value="1"/>
</dbReference>
<organism evidence="3 4">
    <name type="scientific">Roseinatronobacter domitianus</name>
    <dbReference type="NCBI Taxonomy" id="2940293"/>
    <lineage>
        <taxon>Bacteria</taxon>
        <taxon>Pseudomonadati</taxon>
        <taxon>Pseudomonadota</taxon>
        <taxon>Alphaproteobacteria</taxon>
        <taxon>Rhodobacterales</taxon>
        <taxon>Paracoccaceae</taxon>
        <taxon>Roseinatronobacter</taxon>
    </lineage>
</organism>
<dbReference type="InterPro" id="IPR032675">
    <property type="entry name" value="LRR_dom_sf"/>
</dbReference>
<dbReference type="Pfam" id="PF12799">
    <property type="entry name" value="LRR_4"/>
    <property type="match status" value="1"/>
</dbReference>
<dbReference type="EMBL" id="JALZWP010000035">
    <property type="protein sequence ID" value="MCL1630275.1"/>
    <property type="molecule type" value="Genomic_DNA"/>
</dbReference>
<keyword evidence="1" id="KW-0433">Leucine-rich repeat</keyword>
<dbReference type="RefSeq" id="WP_249060929.1">
    <property type="nucleotide sequence ID" value="NZ_JALZWP010000035.1"/>
</dbReference>
<proteinExistence type="predicted"/>
<evidence type="ECO:0000256" key="2">
    <source>
        <dbReference type="ARBA" id="ARBA00022737"/>
    </source>
</evidence>
<keyword evidence="2" id="KW-0677">Repeat</keyword>
<sequence>MDKAEEAYEAAKLKVVRARAGNTHRLNLSGGIYNALEELPPEIEQLSELQILVLSRTRIKSFDVLKSLKALRYIDLEDAEISDISWLGSVMNFVYLVWPMRVSDTVTH</sequence>
<dbReference type="Gene3D" id="3.80.10.10">
    <property type="entry name" value="Ribonuclease Inhibitor"/>
    <property type="match status" value="1"/>
</dbReference>
<comment type="caution">
    <text evidence="3">The sequence shown here is derived from an EMBL/GenBank/DDBJ whole genome shotgun (WGS) entry which is preliminary data.</text>
</comment>
<reference evidence="3 4" key="1">
    <citation type="submission" date="2022-05" db="EMBL/GenBank/DDBJ databases">
        <title>Seasonal and diel survey of microbial diversity of the Tyrrhenian coast.</title>
        <authorList>
            <person name="Gattoni G."/>
            <person name="Corral P."/>
        </authorList>
    </citation>
    <scope>NUCLEOTIDE SEQUENCE [LARGE SCALE GENOMIC DNA]</scope>
    <source>
        <strain evidence="3 4">V10</strain>
    </source>
</reference>
<dbReference type="InterPro" id="IPR025875">
    <property type="entry name" value="Leu-rich_rpt_4"/>
</dbReference>
<evidence type="ECO:0000256" key="1">
    <source>
        <dbReference type="ARBA" id="ARBA00022614"/>
    </source>
</evidence>
<evidence type="ECO:0000313" key="4">
    <source>
        <dbReference type="Proteomes" id="UP001202550"/>
    </source>
</evidence>